<keyword evidence="3" id="KW-0288">FMN</keyword>
<protein>
    <recommendedName>
        <fullName evidence="6">Flavin reductase like domain-containing protein</fullName>
    </recommendedName>
</protein>
<gene>
    <name evidence="7" type="ORF">D9756_008249</name>
</gene>
<dbReference type="SUPFAM" id="SSF50475">
    <property type="entry name" value="FMN-binding split barrel"/>
    <property type="match status" value="1"/>
</dbReference>
<evidence type="ECO:0000256" key="1">
    <source>
        <dbReference type="ARBA" id="ARBA00001917"/>
    </source>
</evidence>
<accession>A0A8H5D0V3</accession>
<dbReference type="Proteomes" id="UP000559027">
    <property type="component" value="Unassembled WGS sequence"/>
</dbReference>
<feature type="region of interest" description="Disordered" evidence="5">
    <location>
        <begin position="1"/>
        <end position="23"/>
    </location>
</feature>
<dbReference type="PANTHER" id="PTHR33798">
    <property type="entry name" value="FLAVOPROTEIN OXYGENASE"/>
    <property type="match status" value="1"/>
</dbReference>
<evidence type="ECO:0000256" key="2">
    <source>
        <dbReference type="ARBA" id="ARBA00022630"/>
    </source>
</evidence>
<evidence type="ECO:0000259" key="6">
    <source>
        <dbReference type="SMART" id="SM00903"/>
    </source>
</evidence>
<name>A0A8H5D0V3_9AGAR</name>
<evidence type="ECO:0000313" key="7">
    <source>
        <dbReference type="EMBL" id="KAF5351138.1"/>
    </source>
</evidence>
<evidence type="ECO:0000256" key="5">
    <source>
        <dbReference type="SAM" id="MobiDB-lite"/>
    </source>
</evidence>
<dbReference type="PANTHER" id="PTHR33798:SF5">
    <property type="entry name" value="FLAVIN REDUCTASE LIKE DOMAIN-CONTAINING PROTEIN"/>
    <property type="match status" value="1"/>
</dbReference>
<dbReference type="AlphaFoldDB" id="A0A8H5D0V3"/>
<keyword evidence="8" id="KW-1185">Reference proteome</keyword>
<evidence type="ECO:0000256" key="3">
    <source>
        <dbReference type="ARBA" id="ARBA00022643"/>
    </source>
</evidence>
<comment type="caution">
    <text evidence="7">The sequence shown here is derived from an EMBL/GenBank/DDBJ whole genome shotgun (WGS) entry which is preliminary data.</text>
</comment>
<evidence type="ECO:0000256" key="4">
    <source>
        <dbReference type="ARBA" id="ARBA00038054"/>
    </source>
</evidence>
<keyword evidence="2" id="KW-0285">Flavoprotein</keyword>
<dbReference type="GO" id="GO:0010181">
    <property type="term" value="F:FMN binding"/>
    <property type="evidence" value="ECO:0007669"/>
    <property type="project" value="InterPro"/>
</dbReference>
<dbReference type="InterPro" id="IPR002563">
    <property type="entry name" value="Flavin_Rdtase-like_dom"/>
</dbReference>
<proteinExistence type="inferred from homology"/>
<feature type="domain" description="Flavin reductase like" evidence="6">
    <location>
        <begin position="67"/>
        <end position="243"/>
    </location>
</feature>
<feature type="region of interest" description="Disordered" evidence="5">
    <location>
        <begin position="276"/>
        <end position="295"/>
    </location>
</feature>
<dbReference type="Gene3D" id="2.30.110.10">
    <property type="entry name" value="Electron Transport, Fmn-binding Protein, Chain A"/>
    <property type="match status" value="1"/>
</dbReference>
<dbReference type="EMBL" id="JAACJO010000013">
    <property type="protein sequence ID" value="KAF5351138.1"/>
    <property type="molecule type" value="Genomic_DNA"/>
</dbReference>
<dbReference type="SMART" id="SM00903">
    <property type="entry name" value="Flavin_Reduct"/>
    <property type="match status" value="1"/>
</dbReference>
<reference evidence="7 8" key="1">
    <citation type="journal article" date="2020" name="ISME J.">
        <title>Uncovering the hidden diversity of litter-decomposition mechanisms in mushroom-forming fungi.</title>
        <authorList>
            <person name="Floudas D."/>
            <person name="Bentzer J."/>
            <person name="Ahren D."/>
            <person name="Johansson T."/>
            <person name="Persson P."/>
            <person name="Tunlid A."/>
        </authorList>
    </citation>
    <scope>NUCLEOTIDE SEQUENCE [LARGE SCALE GENOMIC DNA]</scope>
    <source>
        <strain evidence="7 8">CBS 146.42</strain>
    </source>
</reference>
<comment type="cofactor">
    <cofactor evidence="1">
        <name>FMN</name>
        <dbReference type="ChEBI" id="CHEBI:58210"/>
    </cofactor>
</comment>
<dbReference type="OrthoDB" id="298012at2759"/>
<sequence length="295" mass="32401">MSSESRPPFNHAKEWVMTEPPNPDFTFGQEVSATEEGREWLKGLEGGFESIDASKTDPGTLYKIMIAGIVPRPVAFVSSVSEDGVENLGLFSWFNQVLTPQSVRSFITSEPAFKVSPNPPVISISCSNYATRVKDTVRNIRATKGFTVNIISHPFVQNANACSIDAPPEISEWALSGLTKEPSTYVKAPRVRESAFVMECELLKTVDIVEPGSLKATNTLVLGLVKYFHMRKDTLDPVRGIPDPGKLKPVARLGGVSYARLADGYQIPRPAWESEKNRIKETLGEETVTGKGQTQ</sequence>
<comment type="similarity">
    <text evidence="4">Belongs to the flavoredoxin family.</text>
</comment>
<dbReference type="Pfam" id="PF01613">
    <property type="entry name" value="Flavin_Reduct"/>
    <property type="match status" value="1"/>
</dbReference>
<organism evidence="7 8">
    <name type="scientific">Leucocoprinus leucothites</name>
    <dbReference type="NCBI Taxonomy" id="201217"/>
    <lineage>
        <taxon>Eukaryota</taxon>
        <taxon>Fungi</taxon>
        <taxon>Dikarya</taxon>
        <taxon>Basidiomycota</taxon>
        <taxon>Agaricomycotina</taxon>
        <taxon>Agaricomycetes</taxon>
        <taxon>Agaricomycetidae</taxon>
        <taxon>Agaricales</taxon>
        <taxon>Agaricineae</taxon>
        <taxon>Agaricaceae</taxon>
        <taxon>Leucocoprinus</taxon>
    </lineage>
</organism>
<dbReference type="InterPro" id="IPR012349">
    <property type="entry name" value="Split_barrel_FMN-bd"/>
</dbReference>
<evidence type="ECO:0000313" key="8">
    <source>
        <dbReference type="Proteomes" id="UP000559027"/>
    </source>
</evidence>